<evidence type="ECO:0000313" key="2">
    <source>
        <dbReference type="Proteomes" id="UP001209803"/>
    </source>
</evidence>
<dbReference type="Pfam" id="PF06299">
    <property type="entry name" value="DUF1045"/>
    <property type="match status" value="1"/>
</dbReference>
<dbReference type="PIRSF" id="PIRSF033328">
    <property type="entry name" value="Phest_Mll4975"/>
    <property type="match status" value="1"/>
</dbReference>
<reference evidence="1 2" key="1">
    <citation type="submission" date="2023-03" db="EMBL/GenBank/DDBJ databases">
        <title>Roseibium porphyridii sp. nov. and Roseibium rhodosorbium sp. nov. isolated from marine algae, Porphyridium cruentum and Rhodosorus marinus, respectively.</title>
        <authorList>
            <person name="Lee M.W."/>
            <person name="Choi B.J."/>
            <person name="Lee J.K."/>
            <person name="Choi D.G."/>
            <person name="Baek J.H."/>
            <person name="Bayburt H."/>
            <person name="Kim J.M."/>
            <person name="Han D.M."/>
            <person name="Kim K.H."/>
            <person name="Jeon C.O."/>
        </authorList>
    </citation>
    <scope>NUCLEOTIDE SEQUENCE [LARGE SCALE GENOMIC DNA]</scope>
    <source>
        <strain evidence="1 2">KMA01</strain>
    </source>
</reference>
<keyword evidence="2" id="KW-1185">Reference proteome</keyword>
<dbReference type="Proteomes" id="UP001209803">
    <property type="component" value="Chromosome"/>
</dbReference>
<accession>A0ABY8F3Y5</accession>
<protein>
    <submittedName>
        <fullName evidence="1">DUF1045 domain-containing protein</fullName>
    </submittedName>
</protein>
<dbReference type="EMBL" id="CP120863">
    <property type="protein sequence ID" value="WFE90207.1"/>
    <property type="molecule type" value="Genomic_DNA"/>
</dbReference>
<proteinExistence type="predicted"/>
<name>A0ABY8F3Y5_9HYPH</name>
<organism evidence="1 2">
    <name type="scientific">Roseibium porphyridii</name>
    <dbReference type="NCBI Taxonomy" id="2866279"/>
    <lineage>
        <taxon>Bacteria</taxon>
        <taxon>Pseudomonadati</taxon>
        <taxon>Pseudomonadota</taxon>
        <taxon>Alphaproteobacteria</taxon>
        <taxon>Hyphomicrobiales</taxon>
        <taxon>Stappiaceae</taxon>
        <taxon>Roseibium</taxon>
    </lineage>
</organism>
<gene>
    <name evidence="1" type="ORF">K1718_02340</name>
</gene>
<evidence type="ECO:0000313" key="1">
    <source>
        <dbReference type="EMBL" id="WFE90207.1"/>
    </source>
</evidence>
<sequence>MRYAIYFAATADDSLMLLGNAWLGRDPFTGDPLAQPGIEGLSDTRFAELTSSPRRYGFHGTLKAPFFLRQGETEKALVSACEDFAGRIAPFEIQKLGVNRLGKFLALTPDQDEPDLKAFAELCVRHFEKFRAPLSDADLERRRKGGLTPKQDVYLKDWGYPYIFDEFRFHMTLSNKLEVETEAEKLTGSARAFFARETGIPRGCRHFGLYVEPEPGAPFQVRKIFELTGGTAPCNAQLSDDSFTRKENA</sequence>
<dbReference type="Gene3D" id="3.90.1140.10">
    <property type="entry name" value="Cyclic phosphodiesterase"/>
    <property type="match status" value="1"/>
</dbReference>
<dbReference type="InterPro" id="IPR009389">
    <property type="entry name" value="DUF1045"/>
</dbReference>
<dbReference type="NCBIfam" id="TIGR03223">
    <property type="entry name" value="Phn_opern_protn"/>
    <property type="match status" value="1"/>
</dbReference>
<dbReference type="RefSeq" id="WP_265679870.1">
    <property type="nucleotide sequence ID" value="NZ_CP120863.1"/>
</dbReference>